<dbReference type="PANTHER" id="PTHR42648">
    <property type="entry name" value="TRANSPOSASE, PUTATIVE-RELATED"/>
    <property type="match status" value="1"/>
</dbReference>
<feature type="domain" description="Integrase catalytic" evidence="1">
    <location>
        <begin position="32"/>
        <end position="166"/>
    </location>
</feature>
<organism evidence="2 3">
    <name type="scientific">Volvox africanus</name>
    <dbReference type="NCBI Taxonomy" id="51714"/>
    <lineage>
        <taxon>Eukaryota</taxon>
        <taxon>Viridiplantae</taxon>
        <taxon>Chlorophyta</taxon>
        <taxon>core chlorophytes</taxon>
        <taxon>Chlorophyceae</taxon>
        <taxon>CS clade</taxon>
        <taxon>Chlamydomonadales</taxon>
        <taxon>Volvocaceae</taxon>
        <taxon>Volvox</taxon>
    </lineage>
</organism>
<dbReference type="PANTHER" id="PTHR42648:SF28">
    <property type="entry name" value="TRANSPOSON-ENCODED PROTEIN WITH RIBONUCLEASE H-LIKE AND RETROVIRUS ZINC FINGER-LIKE DOMAINS"/>
    <property type="match status" value="1"/>
</dbReference>
<dbReference type="PROSITE" id="PS50994">
    <property type="entry name" value="INTEGRASE"/>
    <property type="match status" value="1"/>
</dbReference>
<dbReference type="InterPro" id="IPR039537">
    <property type="entry name" value="Retrotran_Ty1/copia-like"/>
</dbReference>
<dbReference type="InterPro" id="IPR036397">
    <property type="entry name" value="RNaseH_sf"/>
</dbReference>
<reference evidence="2 3" key="1">
    <citation type="journal article" date="2023" name="IScience">
        <title>Expanded male sex-determining region conserved during the evolution of homothallism in the green alga Volvox.</title>
        <authorList>
            <person name="Yamamoto K."/>
            <person name="Matsuzaki R."/>
            <person name="Mahakham W."/>
            <person name="Heman W."/>
            <person name="Sekimoto H."/>
            <person name="Kawachi M."/>
            <person name="Minakuchi Y."/>
            <person name="Toyoda A."/>
            <person name="Nozaki H."/>
        </authorList>
    </citation>
    <scope>NUCLEOTIDE SEQUENCE [LARGE SCALE GENOMIC DNA]</scope>
    <source>
        <strain evidence="2 3">NIES-4468</strain>
    </source>
</reference>
<dbReference type="Proteomes" id="UP001165090">
    <property type="component" value="Unassembled WGS sequence"/>
</dbReference>
<dbReference type="InterPro" id="IPR001584">
    <property type="entry name" value="Integrase_cat-core"/>
</dbReference>
<keyword evidence="3" id="KW-1185">Reference proteome</keyword>
<dbReference type="Gene3D" id="3.30.420.10">
    <property type="entry name" value="Ribonuclease H-like superfamily/Ribonuclease H"/>
    <property type="match status" value="1"/>
</dbReference>
<name>A0ABQ5SA82_9CHLO</name>
<accession>A0ABQ5SA82</accession>
<evidence type="ECO:0000313" key="2">
    <source>
        <dbReference type="EMBL" id="GLI66843.1"/>
    </source>
</evidence>
<feature type="non-terminal residue" evidence="2">
    <location>
        <position position="1"/>
    </location>
</feature>
<dbReference type="InterPro" id="IPR012337">
    <property type="entry name" value="RNaseH-like_sf"/>
</dbReference>
<protein>
    <recommendedName>
        <fullName evidence="1">Integrase catalytic domain-containing protein</fullName>
    </recommendedName>
</protein>
<gene>
    <name evidence="2" type="ORF">VaNZ11_010825</name>
</gene>
<evidence type="ECO:0000313" key="3">
    <source>
        <dbReference type="Proteomes" id="UP001165090"/>
    </source>
</evidence>
<dbReference type="SUPFAM" id="SSF53098">
    <property type="entry name" value="Ribonuclease H-like"/>
    <property type="match status" value="1"/>
</dbReference>
<sequence length="166" mass="18842">VRCWVLQQFTFISHWSSPCTYCQRSCPIFGVQHVVPFRGGQWPNSLLVELLTGSLHQSQWTCGTAGMDTLTWVILRAFTPTKEAVKDKVVTMVNQLWTYSGFRVKEVRSDRGGEFINSPLQEFFRTKGIRHGPTVGYAPEQNGAAERLNRTLLEKIRALLAESQLP</sequence>
<comment type="caution">
    <text evidence="2">The sequence shown here is derived from an EMBL/GenBank/DDBJ whole genome shotgun (WGS) entry which is preliminary data.</text>
</comment>
<dbReference type="EMBL" id="BSDZ01000044">
    <property type="protein sequence ID" value="GLI66843.1"/>
    <property type="molecule type" value="Genomic_DNA"/>
</dbReference>
<evidence type="ECO:0000259" key="1">
    <source>
        <dbReference type="PROSITE" id="PS50994"/>
    </source>
</evidence>
<proteinExistence type="predicted"/>